<evidence type="ECO:0000256" key="3">
    <source>
        <dbReference type="RuleBase" id="RU003616"/>
    </source>
</evidence>
<name>A0A383V8D2_TETOB</name>
<protein>
    <recommendedName>
        <fullName evidence="5">SHSP domain-containing protein</fullName>
    </recommendedName>
</protein>
<feature type="domain" description="SHSP" evidence="5">
    <location>
        <begin position="99"/>
        <end position="219"/>
    </location>
</feature>
<dbReference type="InterPro" id="IPR002068">
    <property type="entry name" value="A-crystallin/Hsp20_dom"/>
</dbReference>
<reference evidence="6 7" key="1">
    <citation type="submission" date="2016-10" db="EMBL/GenBank/DDBJ databases">
        <authorList>
            <person name="Cai Z."/>
        </authorList>
    </citation>
    <scope>NUCLEOTIDE SEQUENCE [LARGE SCALE GENOMIC DNA]</scope>
</reference>
<feature type="compositionally biased region" description="Basic and acidic residues" evidence="4">
    <location>
        <begin position="12"/>
        <end position="30"/>
    </location>
</feature>
<evidence type="ECO:0000256" key="1">
    <source>
        <dbReference type="ARBA" id="ARBA00023016"/>
    </source>
</evidence>
<organism evidence="6 7">
    <name type="scientific">Tetradesmus obliquus</name>
    <name type="common">Green alga</name>
    <name type="synonym">Acutodesmus obliquus</name>
    <dbReference type="NCBI Taxonomy" id="3088"/>
    <lineage>
        <taxon>Eukaryota</taxon>
        <taxon>Viridiplantae</taxon>
        <taxon>Chlorophyta</taxon>
        <taxon>core chlorophytes</taxon>
        <taxon>Chlorophyceae</taxon>
        <taxon>CS clade</taxon>
        <taxon>Sphaeropleales</taxon>
        <taxon>Scenedesmaceae</taxon>
        <taxon>Tetradesmus</taxon>
    </lineage>
</organism>
<sequence>MAPRVPLQIRAFQEEAKHEQHDEKHDEKQVQKHQPGQGSSMMRADPYSRFGRLPSIFSEMQREMDALTRSFGLFDDSDFLMAPFRSSPLLADMQRHFDMPAMEAKMPLLRLATDIEEDEGAFTIKADIPGMSKEDVKIKVLDGTLTISGERKEEKKEGETAEGKAARIERSYGSFVRSFSLPANVDAAGIKATANDGVLTVVVPKVEVQEPQAQEIAIE</sequence>
<dbReference type="EMBL" id="FNXT01000178">
    <property type="protein sequence ID" value="SZX61827.1"/>
    <property type="molecule type" value="Genomic_DNA"/>
</dbReference>
<gene>
    <name evidence="6" type="ORF">BQ4739_LOCUS2383</name>
</gene>
<dbReference type="SUPFAM" id="SSF49764">
    <property type="entry name" value="HSP20-like chaperones"/>
    <property type="match status" value="1"/>
</dbReference>
<proteinExistence type="inferred from homology"/>
<dbReference type="Proteomes" id="UP000256970">
    <property type="component" value="Unassembled WGS sequence"/>
</dbReference>
<dbReference type="CDD" id="cd06464">
    <property type="entry name" value="ACD_sHsps-like"/>
    <property type="match status" value="1"/>
</dbReference>
<dbReference type="InterPro" id="IPR031107">
    <property type="entry name" value="Small_HSP"/>
</dbReference>
<dbReference type="Pfam" id="PF00011">
    <property type="entry name" value="HSP20"/>
    <property type="match status" value="1"/>
</dbReference>
<evidence type="ECO:0000256" key="4">
    <source>
        <dbReference type="SAM" id="MobiDB-lite"/>
    </source>
</evidence>
<feature type="region of interest" description="Disordered" evidence="4">
    <location>
        <begin position="1"/>
        <end position="45"/>
    </location>
</feature>
<keyword evidence="1" id="KW-0346">Stress response</keyword>
<evidence type="ECO:0000256" key="2">
    <source>
        <dbReference type="PROSITE-ProRule" id="PRU00285"/>
    </source>
</evidence>
<evidence type="ECO:0000313" key="7">
    <source>
        <dbReference type="Proteomes" id="UP000256970"/>
    </source>
</evidence>
<dbReference type="AlphaFoldDB" id="A0A383V8D2"/>
<comment type="similarity">
    <text evidence="2 3">Belongs to the small heat shock protein (HSP20) family.</text>
</comment>
<dbReference type="STRING" id="3088.A0A383V8D2"/>
<dbReference type="PANTHER" id="PTHR11527">
    <property type="entry name" value="HEAT-SHOCK PROTEIN 20 FAMILY MEMBER"/>
    <property type="match status" value="1"/>
</dbReference>
<accession>A0A383V8D2</accession>
<evidence type="ECO:0000313" key="6">
    <source>
        <dbReference type="EMBL" id="SZX61827.1"/>
    </source>
</evidence>
<evidence type="ECO:0000259" key="5">
    <source>
        <dbReference type="PROSITE" id="PS01031"/>
    </source>
</evidence>
<dbReference type="Gene3D" id="2.60.40.790">
    <property type="match status" value="1"/>
</dbReference>
<dbReference type="InterPro" id="IPR008978">
    <property type="entry name" value="HSP20-like_chaperone"/>
</dbReference>
<keyword evidence="7" id="KW-1185">Reference proteome</keyword>
<dbReference type="PROSITE" id="PS01031">
    <property type="entry name" value="SHSP"/>
    <property type="match status" value="1"/>
</dbReference>